<reference evidence="18" key="1">
    <citation type="journal article" date="2016" name="Nature">
        <title>The genome of the seagrass Zostera marina reveals angiosperm adaptation to the sea.</title>
        <authorList>
            <person name="Olsen J.L."/>
            <person name="Rouze P."/>
            <person name="Verhelst B."/>
            <person name="Lin Y.-C."/>
            <person name="Bayer T."/>
            <person name="Collen J."/>
            <person name="Dattolo E."/>
            <person name="De Paoli E."/>
            <person name="Dittami S."/>
            <person name="Maumus F."/>
            <person name="Michel G."/>
            <person name="Kersting A."/>
            <person name="Lauritano C."/>
            <person name="Lohaus R."/>
            <person name="Toepel M."/>
            <person name="Tonon T."/>
            <person name="Vanneste K."/>
            <person name="Amirebrahimi M."/>
            <person name="Brakel J."/>
            <person name="Bostroem C."/>
            <person name="Chovatia M."/>
            <person name="Grimwood J."/>
            <person name="Jenkins J.W."/>
            <person name="Jueterbock A."/>
            <person name="Mraz A."/>
            <person name="Stam W.T."/>
            <person name="Tice H."/>
            <person name="Bornberg-Bauer E."/>
            <person name="Green P.J."/>
            <person name="Pearson G.A."/>
            <person name="Procaccini G."/>
            <person name="Duarte C.M."/>
            <person name="Schmutz J."/>
            <person name="Reusch T.B.H."/>
            <person name="Van de Peer Y."/>
        </authorList>
    </citation>
    <scope>NUCLEOTIDE SEQUENCE [LARGE SCALE GENOMIC DNA]</scope>
    <source>
        <strain evidence="18">cv. Finnish</strain>
    </source>
</reference>
<comment type="subcellular location">
    <subcellularLocation>
        <location evidence="11">Cytoplasmic vesicle</location>
        <location evidence="11">COPII-coated vesicle membrane</location>
        <topology evidence="11">Peripheral membrane protein</topology>
        <orientation evidence="11">Cytoplasmic side</orientation>
    </subcellularLocation>
    <subcellularLocation>
        <location evidence="11">Endoplasmic reticulum membrane</location>
        <topology evidence="11">Peripheral membrane protein</topology>
        <orientation evidence="11">Cytoplasmic side</orientation>
    </subcellularLocation>
</comment>
<feature type="domain" description="Sec23/Sec24 trunk" evidence="14">
    <location>
        <begin position="140"/>
        <end position="415"/>
    </location>
</feature>
<keyword evidence="18" id="KW-1185">Reference proteome</keyword>
<dbReference type="Gene3D" id="1.20.120.730">
    <property type="entry name" value="Sec23/Sec24 helical domain"/>
    <property type="match status" value="1"/>
</dbReference>
<dbReference type="InterPro" id="IPR012990">
    <property type="entry name" value="Beta-sandwich_Sec23_24"/>
</dbReference>
<dbReference type="InterPro" id="IPR037550">
    <property type="entry name" value="Sec23_C"/>
</dbReference>
<dbReference type="GO" id="GO:0090110">
    <property type="term" value="P:COPII-coated vesicle cargo loading"/>
    <property type="evidence" value="ECO:0000318"/>
    <property type="project" value="GO_Central"/>
</dbReference>
<dbReference type="InterPro" id="IPR036465">
    <property type="entry name" value="vWFA_dom_sf"/>
</dbReference>
<comment type="function">
    <text evidence="10 11">Component of the coat protein complex II (COPII) which promotes the formation of transport vesicles from the endoplasmic reticulum (ER). The coat has two main functions, the physical deformation of the endoplasmic reticulum membrane into vesicles and the selection of cargo molecules.</text>
</comment>
<dbReference type="GO" id="GO:0030127">
    <property type="term" value="C:COPII vesicle coat"/>
    <property type="evidence" value="ECO:0000318"/>
    <property type="project" value="GO_Central"/>
</dbReference>
<dbReference type="InterPro" id="IPR036174">
    <property type="entry name" value="Znf_Sec23_Sec24_sf"/>
</dbReference>
<dbReference type="Pfam" id="PF08033">
    <property type="entry name" value="Sec23_BS"/>
    <property type="match status" value="1"/>
</dbReference>
<dbReference type="InterPro" id="IPR036180">
    <property type="entry name" value="Gelsolin-like_dom_sf"/>
</dbReference>
<keyword evidence="4 11" id="KW-0256">Endoplasmic reticulum</keyword>
<comment type="caution">
    <text evidence="17">The sequence shown here is derived from an EMBL/GenBank/DDBJ whole genome shotgun (WGS) entry which is preliminary data.</text>
</comment>
<evidence type="ECO:0000259" key="13">
    <source>
        <dbReference type="Pfam" id="PF04810"/>
    </source>
</evidence>
<evidence type="ECO:0000259" key="15">
    <source>
        <dbReference type="Pfam" id="PF04815"/>
    </source>
</evidence>
<feature type="domain" description="Zinc finger Sec23/Sec24-type" evidence="13">
    <location>
        <begin position="64"/>
        <end position="103"/>
    </location>
</feature>
<evidence type="ECO:0000259" key="12">
    <source>
        <dbReference type="Pfam" id="PF00626"/>
    </source>
</evidence>
<dbReference type="InterPro" id="IPR007123">
    <property type="entry name" value="Gelsolin-like_dom"/>
</dbReference>
<feature type="domain" description="Gelsolin-like" evidence="12">
    <location>
        <begin position="657"/>
        <end position="744"/>
    </location>
</feature>
<dbReference type="SUPFAM" id="SSF82754">
    <property type="entry name" value="C-terminal, gelsolin-like domain of Sec23/24"/>
    <property type="match status" value="1"/>
</dbReference>
<evidence type="ECO:0000256" key="2">
    <source>
        <dbReference type="ARBA" id="ARBA00022448"/>
    </source>
</evidence>
<dbReference type="GO" id="GO:0005096">
    <property type="term" value="F:GTPase activator activity"/>
    <property type="evidence" value="ECO:0000318"/>
    <property type="project" value="GO_Central"/>
</dbReference>
<feature type="domain" description="Sec23/Sec24 beta-sandwich" evidence="16">
    <location>
        <begin position="426"/>
        <end position="529"/>
    </location>
</feature>
<dbReference type="Proteomes" id="UP000036987">
    <property type="component" value="Unassembled WGS sequence"/>
</dbReference>
<dbReference type="PANTHER" id="PTHR11141:SF0">
    <property type="entry name" value="PROTEIN TRANSPORT PROTEIN SEC23"/>
    <property type="match status" value="1"/>
</dbReference>
<comment type="similarity">
    <text evidence="1 11">Belongs to the SEC23/SEC24 family. SEC23 subfamily.</text>
</comment>
<sequence length="787" mass="86137">MAADMTGGGGLAAASDPDGLDGVRMTWNNWPRSKIEASKCVIPIAASISPIRSHPDVPTLPYAPLRCKPPCSAILNPFCRVDFIAKIWICPLCYSRNQFPHHYDGISDVNVPGELYPQYTTVEYAPPVLPHQQHAGSSLPPPPVFLFVLDTCVIEEEMGFLKSAMRRAIGLLPDNALVGLISFGTQAYVHELGFSELSKLYVFRGDKEISKEQILDQLGLSSSGIRGGAGSAIAGSQGVPTAFNKSIGMNVNRFLLPASECEYTLNTLLDELQPDQWPVQPGNRASRCTGVALNVAAGLLGACLPGTGARIVALLGGPCTEGPGMILSKDLSEPVRSHKDLDKDAAQYFHKAVRFYENIAKHLVSQGHVLDIFASALDQVGVAEMKVIVERTGGLVVLAESFGHLVFKNSFKKIFESGEQSLGLSFNGTLDINCSKDIKIQGIIGPCTSLEKKGAQVADTVIGQGNTTSWKMCGLDKSTCLTVFFDISPSDGSSPAGPGNSQLYIQFLTSFQNPEGQMRLRVTTITRRWIDGSVSSEDLAAGFDQETAAVVLARYTSLKMETEEEFDATRWLDRSLIRLCAKFGDYRKDDPASFTLNPNFSIFPQFMFNLRRSQFVQVFNNSPDETAYFRMLLNRESVTNSVVMFQPSLLAYSFNSPPTPALLDVASISADRILLLDAYFSVVIFHGLTIAQWRNGGYHKQPEHVAFAQLLQAPKDDSLMIAEDRFPFPRLVNCDQYDSQARFLLARLNPSATYNSANESPGSDVIFTDDVSLQVFFEHLQKLAVQS</sequence>
<dbReference type="GO" id="GO:0005789">
    <property type="term" value="C:endoplasmic reticulum membrane"/>
    <property type="evidence" value="ECO:0007669"/>
    <property type="project" value="UniProtKB-SubCell"/>
</dbReference>
<dbReference type="GO" id="GO:0006886">
    <property type="term" value="P:intracellular protein transport"/>
    <property type="evidence" value="ECO:0007669"/>
    <property type="project" value="InterPro"/>
</dbReference>
<evidence type="ECO:0000256" key="10">
    <source>
        <dbReference type="ARBA" id="ARBA00025471"/>
    </source>
</evidence>
<dbReference type="AlphaFoldDB" id="A0A0K9PIW5"/>
<feature type="domain" description="Sec23/Sec24 helical" evidence="15">
    <location>
        <begin position="544"/>
        <end position="642"/>
    </location>
</feature>
<evidence type="ECO:0000256" key="3">
    <source>
        <dbReference type="ARBA" id="ARBA00022723"/>
    </source>
</evidence>
<evidence type="ECO:0000256" key="7">
    <source>
        <dbReference type="ARBA" id="ARBA00022927"/>
    </source>
</evidence>
<organism evidence="17 18">
    <name type="scientific">Zostera marina</name>
    <name type="common">Eelgrass</name>
    <dbReference type="NCBI Taxonomy" id="29655"/>
    <lineage>
        <taxon>Eukaryota</taxon>
        <taxon>Viridiplantae</taxon>
        <taxon>Streptophyta</taxon>
        <taxon>Embryophyta</taxon>
        <taxon>Tracheophyta</taxon>
        <taxon>Spermatophyta</taxon>
        <taxon>Magnoliopsida</taxon>
        <taxon>Liliopsida</taxon>
        <taxon>Zosteraceae</taxon>
        <taxon>Zostera</taxon>
    </lineage>
</organism>
<evidence type="ECO:0000256" key="9">
    <source>
        <dbReference type="ARBA" id="ARBA00023329"/>
    </source>
</evidence>
<dbReference type="FunFam" id="3.40.20.10:FF:000014">
    <property type="entry name" value="Protein transport protein SEC23"/>
    <property type="match status" value="1"/>
</dbReference>
<dbReference type="CDD" id="cd11287">
    <property type="entry name" value="Sec23_C"/>
    <property type="match status" value="1"/>
</dbReference>
<evidence type="ECO:0000259" key="16">
    <source>
        <dbReference type="Pfam" id="PF08033"/>
    </source>
</evidence>
<keyword evidence="6 11" id="KW-0931">ER-Golgi transport</keyword>
<evidence type="ECO:0000313" key="18">
    <source>
        <dbReference type="Proteomes" id="UP000036987"/>
    </source>
</evidence>
<evidence type="ECO:0000256" key="11">
    <source>
        <dbReference type="RuleBase" id="RU365030"/>
    </source>
</evidence>
<dbReference type="Pfam" id="PF04810">
    <property type="entry name" value="zf-Sec23_Sec24"/>
    <property type="match status" value="1"/>
</dbReference>
<dbReference type="FunFam" id="2.30.30.380:FF:000001">
    <property type="entry name" value="Protein transport protein SEC23"/>
    <property type="match status" value="1"/>
</dbReference>
<dbReference type="Gene3D" id="3.40.50.410">
    <property type="entry name" value="von Willebrand factor, type A domain"/>
    <property type="match status" value="1"/>
</dbReference>
<dbReference type="STRING" id="29655.A0A0K9PIW5"/>
<dbReference type="Gene3D" id="2.30.30.380">
    <property type="entry name" value="Zn-finger domain of Sec23/24"/>
    <property type="match status" value="1"/>
</dbReference>
<dbReference type="GO" id="GO:0008270">
    <property type="term" value="F:zinc ion binding"/>
    <property type="evidence" value="ECO:0007669"/>
    <property type="project" value="InterPro"/>
</dbReference>
<accession>A0A0K9PIW5</accession>
<evidence type="ECO:0000259" key="14">
    <source>
        <dbReference type="Pfam" id="PF04811"/>
    </source>
</evidence>
<dbReference type="InterPro" id="IPR006896">
    <property type="entry name" value="Sec23/24_trunk_dom"/>
</dbReference>
<dbReference type="InterPro" id="IPR006895">
    <property type="entry name" value="Znf_Sec23_Sec24"/>
</dbReference>
<dbReference type="SUPFAM" id="SSF82919">
    <property type="entry name" value="Zn-finger domain of Sec23/24"/>
    <property type="match status" value="1"/>
</dbReference>
<evidence type="ECO:0000256" key="5">
    <source>
        <dbReference type="ARBA" id="ARBA00022833"/>
    </source>
</evidence>
<evidence type="ECO:0000256" key="8">
    <source>
        <dbReference type="ARBA" id="ARBA00023136"/>
    </source>
</evidence>
<gene>
    <name evidence="17" type="ORF">ZOSMA_223G00150</name>
</gene>
<evidence type="ECO:0000256" key="1">
    <source>
        <dbReference type="ARBA" id="ARBA00009210"/>
    </source>
</evidence>
<dbReference type="SUPFAM" id="SSF81995">
    <property type="entry name" value="beta-sandwich domain of Sec23/24"/>
    <property type="match status" value="1"/>
</dbReference>
<dbReference type="OMA" id="FPPHYAE"/>
<keyword evidence="3 11" id="KW-0479">Metal-binding</keyword>
<dbReference type="FunFam" id="1.20.120.730:FF:000005">
    <property type="entry name" value="Protein transport protein SEC23"/>
    <property type="match status" value="1"/>
</dbReference>
<keyword evidence="2 11" id="KW-0813">Transport</keyword>
<dbReference type="Pfam" id="PF04815">
    <property type="entry name" value="Sec23_helical"/>
    <property type="match status" value="1"/>
</dbReference>
<dbReference type="Pfam" id="PF04811">
    <property type="entry name" value="Sec23_trunk"/>
    <property type="match status" value="1"/>
</dbReference>
<dbReference type="InterPro" id="IPR037364">
    <property type="entry name" value="Sec23"/>
</dbReference>
<dbReference type="InterPro" id="IPR006900">
    <property type="entry name" value="Sec23/24_helical_dom"/>
</dbReference>
<dbReference type="GO" id="GO:0070971">
    <property type="term" value="C:endoplasmic reticulum exit site"/>
    <property type="evidence" value="ECO:0000318"/>
    <property type="project" value="GO_Central"/>
</dbReference>
<dbReference type="Gene3D" id="3.40.20.10">
    <property type="entry name" value="Severin"/>
    <property type="match status" value="1"/>
</dbReference>
<evidence type="ECO:0000313" key="17">
    <source>
        <dbReference type="EMBL" id="KMZ69018.1"/>
    </source>
</evidence>
<proteinExistence type="inferred from homology"/>
<dbReference type="Pfam" id="PF00626">
    <property type="entry name" value="Gelsolin"/>
    <property type="match status" value="1"/>
</dbReference>
<dbReference type="SUPFAM" id="SSF53300">
    <property type="entry name" value="vWA-like"/>
    <property type="match status" value="1"/>
</dbReference>
<evidence type="ECO:0000256" key="6">
    <source>
        <dbReference type="ARBA" id="ARBA00022892"/>
    </source>
</evidence>
<dbReference type="OrthoDB" id="10256289at2759"/>
<dbReference type="EMBL" id="LFYR01000794">
    <property type="protein sequence ID" value="KMZ69018.1"/>
    <property type="molecule type" value="Genomic_DNA"/>
</dbReference>
<keyword evidence="9 11" id="KW-0968">Cytoplasmic vesicle</keyword>
<keyword evidence="11" id="KW-0963">Cytoplasm</keyword>
<keyword evidence="8 11" id="KW-0472">Membrane</keyword>
<evidence type="ECO:0000256" key="4">
    <source>
        <dbReference type="ARBA" id="ARBA00022824"/>
    </source>
</evidence>
<keyword evidence="5 11" id="KW-0862">Zinc</keyword>
<dbReference type="PANTHER" id="PTHR11141">
    <property type="entry name" value="PROTEIN TRANSPORT PROTEIN SEC23"/>
    <property type="match status" value="1"/>
</dbReference>
<protein>
    <recommendedName>
        <fullName evidence="11">Protein transport protein SEC23</fullName>
    </recommendedName>
</protein>
<dbReference type="InterPro" id="IPR029006">
    <property type="entry name" value="ADF-H/Gelsolin-like_dom_sf"/>
</dbReference>
<name>A0A0K9PIW5_ZOSMR</name>
<dbReference type="InterPro" id="IPR036175">
    <property type="entry name" value="Sec23/24_helical_dom_sf"/>
</dbReference>
<keyword evidence="7 11" id="KW-0653">Protein transport</keyword>
<dbReference type="Gene3D" id="2.60.40.1670">
    <property type="entry name" value="beta-sandwich domain of Sec23/24"/>
    <property type="match status" value="1"/>
</dbReference>
<dbReference type="SUPFAM" id="SSF81811">
    <property type="entry name" value="Helical domain of Sec23/24"/>
    <property type="match status" value="1"/>
</dbReference>